<keyword evidence="1" id="KW-0812">Transmembrane</keyword>
<evidence type="ECO:0000313" key="3">
    <source>
        <dbReference type="Proteomes" id="UP000198769"/>
    </source>
</evidence>
<dbReference type="AlphaFoldDB" id="A0A1I4WS96"/>
<feature type="transmembrane region" description="Helical" evidence="1">
    <location>
        <begin position="6"/>
        <end position="30"/>
    </location>
</feature>
<sequence length="57" mass="7070">MDIHDYSFILKLIILFVLSMLVILGCYMILKKINHKSDFWCYSYDFAYWKKYSKKKY</sequence>
<organism evidence="2 3">
    <name type="scientific">Chryseobacterium oleae</name>
    <dbReference type="NCBI Taxonomy" id="491207"/>
    <lineage>
        <taxon>Bacteria</taxon>
        <taxon>Pseudomonadati</taxon>
        <taxon>Bacteroidota</taxon>
        <taxon>Flavobacteriia</taxon>
        <taxon>Flavobacteriales</taxon>
        <taxon>Weeksellaceae</taxon>
        <taxon>Chryseobacterium group</taxon>
        <taxon>Chryseobacterium</taxon>
    </lineage>
</organism>
<protein>
    <submittedName>
        <fullName evidence="2">Uncharacterized protein</fullName>
    </submittedName>
</protein>
<reference evidence="3" key="1">
    <citation type="submission" date="2016-10" db="EMBL/GenBank/DDBJ databases">
        <authorList>
            <person name="Varghese N."/>
            <person name="Submissions S."/>
        </authorList>
    </citation>
    <scope>NUCLEOTIDE SEQUENCE [LARGE SCALE GENOMIC DNA]</scope>
    <source>
        <strain evidence="3">DSM 25575</strain>
    </source>
</reference>
<dbReference type="EMBL" id="FOVD01000001">
    <property type="protein sequence ID" value="SFN15960.1"/>
    <property type="molecule type" value="Genomic_DNA"/>
</dbReference>
<name>A0A1I4WS96_CHROL</name>
<keyword evidence="3" id="KW-1185">Reference proteome</keyword>
<accession>A0A1I4WS96</accession>
<evidence type="ECO:0000256" key="1">
    <source>
        <dbReference type="SAM" id="Phobius"/>
    </source>
</evidence>
<dbReference type="Proteomes" id="UP000198769">
    <property type="component" value="Unassembled WGS sequence"/>
</dbReference>
<keyword evidence="1" id="KW-0472">Membrane</keyword>
<proteinExistence type="predicted"/>
<evidence type="ECO:0000313" key="2">
    <source>
        <dbReference type="EMBL" id="SFN15960.1"/>
    </source>
</evidence>
<keyword evidence="1" id="KW-1133">Transmembrane helix</keyword>
<gene>
    <name evidence="2" type="ORF">SAMN05421594_1450</name>
</gene>